<evidence type="ECO:0000313" key="2">
    <source>
        <dbReference type="Proteomes" id="UP001055879"/>
    </source>
</evidence>
<name>A0ACB9EJH1_ARCLA</name>
<reference evidence="1 2" key="2">
    <citation type="journal article" date="2022" name="Mol. Ecol. Resour.">
        <title>The genomes of chicory, endive, great burdock and yacon provide insights into Asteraceae paleo-polyploidization history and plant inulin production.</title>
        <authorList>
            <person name="Fan W."/>
            <person name="Wang S."/>
            <person name="Wang H."/>
            <person name="Wang A."/>
            <person name="Jiang F."/>
            <person name="Liu H."/>
            <person name="Zhao H."/>
            <person name="Xu D."/>
            <person name="Zhang Y."/>
        </authorList>
    </citation>
    <scope>NUCLEOTIDE SEQUENCE [LARGE SCALE GENOMIC DNA]</scope>
    <source>
        <strain evidence="2">cv. Niubang</strain>
    </source>
</reference>
<protein>
    <submittedName>
        <fullName evidence="1">Uncharacterized protein</fullName>
    </submittedName>
</protein>
<dbReference type="EMBL" id="CM042048">
    <property type="protein sequence ID" value="KAI3758743.1"/>
    <property type="molecule type" value="Genomic_DNA"/>
</dbReference>
<organism evidence="1 2">
    <name type="scientific">Arctium lappa</name>
    <name type="common">Greater burdock</name>
    <name type="synonym">Lappa major</name>
    <dbReference type="NCBI Taxonomy" id="4217"/>
    <lineage>
        <taxon>Eukaryota</taxon>
        <taxon>Viridiplantae</taxon>
        <taxon>Streptophyta</taxon>
        <taxon>Embryophyta</taxon>
        <taxon>Tracheophyta</taxon>
        <taxon>Spermatophyta</taxon>
        <taxon>Magnoliopsida</taxon>
        <taxon>eudicotyledons</taxon>
        <taxon>Gunneridae</taxon>
        <taxon>Pentapetalae</taxon>
        <taxon>asterids</taxon>
        <taxon>campanulids</taxon>
        <taxon>Asterales</taxon>
        <taxon>Asteraceae</taxon>
        <taxon>Carduoideae</taxon>
        <taxon>Cardueae</taxon>
        <taxon>Arctiinae</taxon>
        <taxon>Arctium</taxon>
    </lineage>
</organism>
<sequence>MSLQAQIYKNDIMMSLGSNTRSPVLINENEFQQWQDRFINFIERQPNGDNIMKSLTEGPMDRLMKEIPATATTMATRVEMSIREYDADELLRYQVDSQAKSNLILALPNSIYNRIDCFKQNPMLMWTQLEKIMLGSAVATQLRQTRYMNNFEEFKAKDGETNLKFLNALQPEWSKSCHRMRNDVRISTMPIQELYEILMTDENMVLEKKAKIDKKNKPKIVDPISLLASQLAEQALSESAYDGSTDDDGEALEKAMILLTQHYQKKFQHRFGSNNLRFTSGSKKVDPGAPSKLYTPKYEPVKVTEPKKEEKKVMNCFNCGKLGHIAKECHVKVIKDSAFYRKKLELAEKRENGTILLVEEKYWLDHSDNEAENEETTAMCFIGDDKSDDEERGYFNR</sequence>
<dbReference type="Proteomes" id="UP001055879">
    <property type="component" value="Linkage Group LG02"/>
</dbReference>
<evidence type="ECO:0000313" key="1">
    <source>
        <dbReference type="EMBL" id="KAI3758743.1"/>
    </source>
</evidence>
<accession>A0ACB9EJH1</accession>
<reference evidence="2" key="1">
    <citation type="journal article" date="2022" name="Mol. Ecol. Resour.">
        <title>The genomes of chicory, endive, great burdock and yacon provide insights into Asteraceae palaeo-polyploidization history and plant inulin production.</title>
        <authorList>
            <person name="Fan W."/>
            <person name="Wang S."/>
            <person name="Wang H."/>
            <person name="Wang A."/>
            <person name="Jiang F."/>
            <person name="Liu H."/>
            <person name="Zhao H."/>
            <person name="Xu D."/>
            <person name="Zhang Y."/>
        </authorList>
    </citation>
    <scope>NUCLEOTIDE SEQUENCE [LARGE SCALE GENOMIC DNA]</scope>
    <source>
        <strain evidence="2">cv. Niubang</strain>
    </source>
</reference>
<proteinExistence type="predicted"/>
<keyword evidence="2" id="KW-1185">Reference proteome</keyword>
<gene>
    <name evidence="1" type="ORF">L6452_06315</name>
</gene>
<comment type="caution">
    <text evidence="1">The sequence shown here is derived from an EMBL/GenBank/DDBJ whole genome shotgun (WGS) entry which is preliminary data.</text>
</comment>